<dbReference type="CDD" id="cd17324">
    <property type="entry name" value="MFS_NepI_like"/>
    <property type="match status" value="1"/>
</dbReference>
<gene>
    <name evidence="8" type="ORF">GCU56_17230</name>
</gene>
<feature type="transmembrane region" description="Helical" evidence="6">
    <location>
        <begin position="172"/>
        <end position="194"/>
    </location>
</feature>
<dbReference type="InterPro" id="IPR020846">
    <property type="entry name" value="MFS_dom"/>
</dbReference>
<dbReference type="AlphaFoldDB" id="A0A7K3W486"/>
<evidence type="ECO:0000256" key="6">
    <source>
        <dbReference type="SAM" id="Phobius"/>
    </source>
</evidence>
<dbReference type="GO" id="GO:0022857">
    <property type="term" value="F:transmembrane transporter activity"/>
    <property type="evidence" value="ECO:0007669"/>
    <property type="project" value="InterPro"/>
</dbReference>
<feature type="transmembrane region" description="Helical" evidence="6">
    <location>
        <begin position="281"/>
        <end position="299"/>
    </location>
</feature>
<reference evidence="8 9" key="1">
    <citation type="submission" date="2020-02" db="EMBL/GenBank/DDBJ databases">
        <title>Geodermatophilus sabuli CPCC 205279 I12A-02694.</title>
        <authorList>
            <person name="Jiang Z."/>
        </authorList>
    </citation>
    <scope>NUCLEOTIDE SEQUENCE [LARGE SCALE GENOMIC DNA]</scope>
    <source>
        <strain evidence="8 9">I12A-02694</strain>
    </source>
</reference>
<feature type="domain" description="Major facilitator superfamily (MFS) profile" evidence="7">
    <location>
        <begin position="18"/>
        <end position="396"/>
    </location>
</feature>
<dbReference type="InterPro" id="IPR036259">
    <property type="entry name" value="MFS_trans_sf"/>
</dbReference>
<feature type="transmembrane region" description="Helical" evidence="6">
    <location>
        <begin position="305"/>
        <end position="325"/>
    </location>
</feature>
<dbReference type="Proteomes" id="UP000470246">
    <property type="component" value="Unassembled WGS sequence"/>
</dbReference>
<accession>A0A7K3W486</accession>
<feature type="transmembrane region" description="Helical" evidence="6">
    <location>
        <begin position="215"/>
        <end position="238"/>
    </location>
</feature>
<feature type="transmembrane region" description="Helical" evidence="6">
    <location>
        <begin position="345"/>
        <end position="365"/>
    </location>
</feature>
<evidence type="ECO:0000256" key="4">
    <source>
        <dbReference type="ARBA" id="ARBA00022989"/>
    </source>
</evidence>
<dbReference type="InterPro" id="IPR050189">
    <property type="entry name" value="MFS_Efflux_Transporters"/>
</dbReference>
<dbReference type="InterPro" id="IPR011701">
    <property type="entry name" value="MFS"/>
</dbReference>
<feature type="transmembrane region" description="Helical" evidence="6">
    <location>
        <begin position="146"/>
        <end position="166"/>
    </location>
</feature>
<dbReference type="EMBL" id="JAAGWF010000019">
    <property type="protein sequence ID" value="NEK59602.1"/>
    <property type="molecule type" value="Genomic_DNA"/>
</dbReference>
<dbReference type="GO" id="GO:0005886">
    <property type="term" value="C:plasma membrane"/>
    <property type="evidence" value="ECO:0007669"/>
    <property type="project" value="UniProtKB-SubCell"/>
</dbReference>
<evidence type="ECO:0000256" key="2">
    <source>
        <dbReference type="ARBA" id="ARBA00022475"/>
    </source>
</evidence>
<comment type="subcellular location">
    <subcellularLocation>
        <location evidence="1">Cell membrane</location>
        <topology evidence="1">Multi-pass membrane protein</topology>
    </subcellularLocation>
</comment>
<feature type="transmembrane region" description="Helical" evidence="6">
    <location>
        <begin position="371"/>
        <end position="391"/>
    </location>
</feature>
<protein>
    <submittedName>
        <fullName evidence="8">MFS transporter</fullName>
    </submittedName>
</protein>
<sequence length="408" mass="40405">MTAATDAPAPSTRRVVAAVAALALGGFALGTTEFVTMGVLPDIAAGVGVDIPTAGHVISAYALGVVVGAPVLAALGGRLPRRGLLIGLMAAFLVGNVGSALAPGQSTLLLARFVSGLPHGAYFGVASLVAASLVAPRLRGRAVSSVMLGLATANVVGVPAATWLGQQLGWRAAYWAVGVLAVATVLAVLALVPSSPGRAEASVATELTALRRPQVLLTLLVATVGFGGVFAVYSYVAPITTEVTGLSRGAVPWVLLAYGLGGVAGTALGGRLADLALFRSLVGAMVAVGLLLAAVPVAAGRAVTLLAAMFLLAMTASVLVICLQLRLMEVAGEAQMLGAALNHSALNAANALGAWLGGVVIAAGLGYTAPAVVGAGLAVVGLLALTASGVLRRRERRARLVPAPVRAG</sequence>
<evidence type="ECO:0000256" key="1">
    <source>
        <dbReference type="ARBA" id="ARBA00004651"/>
    </source>
</evidence>
<proteinExistence type="predicted"/>
<dbReference type="PANTHER" id="PTHR43124:SF3">
    <property type="entry name" value="CHLORAMPHENICOL EFFLUX PUMP RV0191"/>
    <property type="match status" value="1"/>
</dbReference>
<evidence type="ECO:0000313" key="8">
    <source>
        <dbReference type="EMBL" id="NEK59602.1"/>
    </source>
</evidence>
<dbReference type="Pfam" id="PF07690">
    <property type="entry name" value="MFS_1"/>
    <property type="match status" value="1"/>
</dbReference>
<dbReference type="Gene3D" id="1.20.1250.20">
    <property type="entry name" value="MFS general substrate transporter like domains"/>
    <property type="match status" value="1"/>
</dbReference>
<dbReference type="PANTHER" id="PTHR43124">
    <property type="entry name" value="PURINE EFFLUX PUMP PBUE"/>
    <property type="match status" value="1"/>
</dbReference>
<evidence type="ECO:0000259" key="7">
    <source>
        <dbReference type="PROSITE" id="PS50850"/>
    </source>
</evidence>
<keyword evidence="5 6" id="KW-0472">Membrane</keyword>
<dbReference type="SUPFAM" id="SSF103473">
    <property type="entry name" value="MFS general substrate transporter"/>
    <property type="match status" value="1"/>
</dbReference>
<evidence type="ECO:0000313" key="9">
    <source>
        <dbReference type="Proteomes" id="UP000470246"/>
    </source>
</evidence>
<keyword evidence="3 6" id="KW-0812">Transmembrane</keyword>
<keyword evidence="9" id="KW-1185">Reference proteome</keyword>
<feature type="transmembrane region" description="Helical" evidence="6">
    <location>
        <begin position="54"/>
        <end position="76"/>
    </location>
</feature>
<keyword evidence="2" id="KW-1003">Cell membrane</keyword>
<dbReference type="PROSITE" id="PS50850">
    <property type="entry name" value="MFS"/>
    <property type="match status" value="1"/>
</dbReference>
<feature type="transmembrane region" description="Helical" evidence="6">
    <location>
        <begin position="109"/>
        <end position="134"/>
    </location>
</feature>
<evidence type="ECO:0000256" key="5">
    <source>
        <dbReference type="ARBA" id="ARBA00023136"/>
    </source>
</evidence>
<evidence type="ECO:0000256" key="3">
    <source>
        <dbReference type="ARBA" id="ARBA00022692"/>
    </source>
</evidence>
<name>A0A7K3W486_9ACTN</name>
<keyword evidence="4 6" id="KW-1133">Transmembrane helix</keyword>
<feature type="transmembrane region" description="Helical" evidence="6">
    <location>
        <begin position="250"/>
        <end position="269"/>
    </location>
</feature>
<comment type="caution">
    <text evidence="8">The sequence shown here is derived from an EMBL/GenBank/DDBJ whole genome shotgun (WGS) entry which is preliminary data.</text>
</comment>
<dbReference type="RefSeq" id="WP_163482968.1">
    <property type="nucleotide sequence ID" value="NZ_JAAGWF010000019.1"/>
</dbReference>
<organism evidence="8 9">
    <name type="scientific">Geodermatophilus sabuli</name>
    <dbReference type="NCBI Taxonomy" id="1564158"/>
    <lineage>
        <taxon>Bacteria</taxon>
        <taxon>Bacillati</taxon>
        <taxon>Actinomycetota</taxon>
        <taxon>Actinomycetes</taxon>
        <taxon>Geodermatophilales</taxon>
        <taxon>Geodermatophilaceae</taxon>
        <taxon>Geodermatophilus</taxon>
    </lineage>
</organism>
<feature type="transmembrane region" description="Helical" evidence="6">
    <location>
        <begin position="83"/>
        <end position="103"/>
    </location>
</feature>